<proteinExistence type="predicted"/>
<dbReference type="Proteomes" id="UP000323824">
    <property type="component" value="Chromosome"/>
</dbReference>
<dbReference type="KEGG" id="sper:EW093_12190"/>
<evidence type="ECO:0000313" key="2">
    <source>
        <dbReference type="EMBL" id="QEN05440.1"/>
    </source>
</evidence>
<dbReference type="RefSeq" id="WP_149568678.1">
    <property type="nucleotide sequence ID" value="NZ_CP035807.1"/>
</dbReference>
<dbReference type="Pfam" id="PF05016">
    <property type="entry name" value="ParE_toxin"/>
    <property type="match status" value="1"/>
</dbReference>
<name>A0A5C1QEF0_9SPIO</name>
<dbReference type="EMBL" id="CP035807">
    <property type="protein sequence ID" value="QEN05440.1"/>
    <property type="molecule type" value="Genomic_DNA"/>
</dbReference>
<keyword evidence="3" id="KW-1185">Reference proteome</keyword>
<accession>A0A5C1QEF0</accession>
<evidence type="ECO:0000256" key="1">
    <source>
        <dbReference type="ARBA" id="ARBA00022649"/>
    </source>
</evidence>
<dbReference type="InterPro" id="IPR007712">
    <property type="entry name" value="RelE/ParE_toxin"/>
</dbReference>
<keyword evidence="1" id="KW-1277">Toxin-antitoxin system</keyword>
<dbReference type="OrthoDB" id="333483at2"/>
<gene>
    <name evidence="2" type="ORF">EW093_12190</name>
</gene>
<dbReference type="AlphaFoldDB" id="A0A5C1QEF0"/>
<dbReference type="Gene3D" id="3.30.2310.20">
    <property type="entry name" value="RelE-like"/>
    <property type="match status" value="1"/>
</dbReference>
<protein>
    <submittedName>
        <fullName evidence="2">Type II toxin-antitoxin system RelE/ParE family toxin</fullName>
    </submittedName>
</protein>
<reference evidence="2 3" key="2">
    <citation type="submission" date="2019-09" db="EMBL/GenBank/DDBJ databases">
        <title>Complete Genome Sequence and Methylome Analysis of free living Spirochaetas.</title>
        <authorList>
            <person name="Leshcheva N."/>
            <person name="Mikheeva N."/>
        </authorList>
    </citation>
    <scope>NUCLEOTIDE SEQUENCE [LARGE SCALE GENOMIC DNA]</scope>
    <source>
        <strain evidence="2 3">P</strain>
    </source>
</reference>
<sequence>MKYQILSPAKQELINSIEYYNTKVENLGYKFLLSFEDTVSRILLNPDAWQPLSKNTRRCPLKSFPYGVIYQIDGSCIYIISIMNLKRKPDYWYKLINDNNFNSL</sequence>
<evidence type="ECO:0000313" key="3">
    <source>
        <dbReference type="Proteomes" id="UP000323824"/>
    </source>
</evidence>
<reference evidence="2 3" key="1">
    <citation type="submission" date="2019-02" db="EMBL/GenBank/DDBJ databases">
        <authorList>
            <person name="Fomenkov A."/>
            <person name="Dubinina G."/>
            <person name="Grabovich M."/>
            <person name="Vincze T."/>
            <person name="Roberts R.J."/>
        </authorList>
    </citation>
    <scope>NUCLEOTIDE SEQUENCE [LARGE SCALE GENOMIC DNA]</scope>
    <source>
        <strain evidence="2 3">P</strain>
    </source>
</reference>
<dbReference type="InterPro" id="IPR035093">
    <property type="entry name" value="RelE/ParE_toxin_dom_sf"/>
</dbReference>
<organism evidence="2 3">
    <name type="scientific">Thiospirochaeta perfilievii</name>
    <dbReference type="NCBI Taxonomy" id="252967"/>
    <lineage>
        <taxon>Bacteria</taxon>
        <taxon>Pseudomonadati</taxon>
        <taxon>Spirochaetota</taxon>
        <taxon>Spirochaetia</taxon>
        <taxon>Spirochaetales</taxon>
        <taxon>Spirochaetaceae</taxon>
        <taxon>Thiospirochaeta</taxon>
    </lineage>
</organism>